<evidence type="ECO:0000256" key="6">
    <source>
        <dbReference type="ARBA" id="ARBA00022989"/>
    </source>
</evidence>
<keyword evidence="3" id="KW-1003">Cell membrane</keyword>
<feature type="transmembrane region" description="Helical" evidence="10">
    <location>
        <begin position="142"/>
        <end position="162"/>
    </location>
</feature>
<dbReference type="PANTHER" id="PTHR48021">
    <property type="match status" value="1"/>
</dbReference>
<keyword evidence="2" id="KW-0813">Transport</keyword>
<evidence type="ECO:0000256" key="8">
    <source>
        <dbReference type="SAM" id="Coils"/>
    </source>
</evidence>
<reference evidence="12 13" key="2">
    <citation type="submission" date="2019-01" db="EMBL/GenBank/DDBJ databases">
        <title>The decoding of complex shrimp genome reveals the adaptation for benthos swimmer, frequently molting mechanism and breeding impact on genome.</title>
        <authorList>
            <person name="Sun Y."/>
            <person name="Gao Y."/>
            <person name="Yu Y."/>
        </authorList>
    </citation>
    <scope>NUCLEOTIDE SEQUENCE [LARGE SCALE GENOMIC DNA]</scope>
    <source>
        <tissue evidence="12">Muscle</tissue>
    </source>
</reference>
<feature type="transmembrane region" description="Helical" evidence="10">
    <location>
        <begin position="35"/>
        <end position="54"/>
    </location>
</feature>
<dbReference type="OrthoDB" id="6133115at2759"/>
<evidence type="ECO:0000313" key="13">
    <source>
        <dbReference type="Proteomes" id="UP000283509"/>
    </source>
</evidence>
<reference evidence="12 13" key="1">
    <citation type="submission" date="2018-04" db="EMBL/GenBank/DDBJ databases">
        <authorList>
            <person name="Zhang X."/>
            <person name="Yuan J."/>
            <person name="Li F."/>
            <person name="Xiang J."/>
        </authorList>
    </citation>
    <scope>NUCLEOTIDE SEQUENCE [LARGE SCALE GENOMIC DNA]</scope>
    <source>
        <tissue evidence="12">Muscle</tissue>
    </source>
</reference>
<dbReference type="InterPro" id="IPR005829">
    <property type="entry name" value="Sugar_transporter_CS"/>
</dbReference>
<dbReference type="SUPFAM" id="SSF103473">
    <property type="entry name" value="MFS general substrate transporter"/>
    <property type="match status" value="1"/>
</dbReference>
<feature type="transmembrane region" description="Helical" evidence="10">
    <location>
        <begin position="281"/>
        <end position="299"/>
    </location>
</feature>
<dbReference type="InterPro" id="IPR020846">
    <property type="entry name" value="MFS_dom"/>
</dbReference>
<keyword evidence="8" id="KW-0175">Coiled coil</keyword>
<comment type="caution">
    <text evidence="12">The sequence shown here is derived from an EMBL/GenBank/DDBJ whole genome shotgun (WGS) entry which is preliminary data.</text>
</comment>
<feature type="coiled-coil region" evidence="8">
    <location>
        <begin position="238"/>
        <end position="265"/>
    </location>
</feature>
<evidence type="ECO:0000256" key="2">
    <source>
        <dbReference type="ARBA" id="ARBA00022448"/>
    </source>
</evidence>
<accession>A0A3R7QGE0</accession>
<evidence type="ECO:0000256" key="4">
    <source>
        <dbReference type="ARBA" id="ARBA00022597"/>
    </source>
</evidence>
<keyword evidence="5 10" id="KW-0812">Transmembrane</keyword>
<feature type="transmembrane region" description="Helical" evidence="10">
    <location>
        <begin position="197"/>
        <end position="218"/>
    </location>
</feature>
<feature type="transmembrane region" description="Helical" evidence="10">
    <location>
        <begin position="118"/>
        <end position="136"/>
    </location>
</feature>
<dbReference type="PROSITE" id="PS00217">
    <property type="entry name" value="SUGAR_TRANSPORT_2"/>
    <property type="match status" value="1"/>
</dbReference>
<dbReference type="PROSITE" id="PS50850">
    <property type="entry name" value="MFS"/>
    <property type="match status" value="1"/>
</dbReference>
<feature type="transmembrane region" description="Helical" evidence="10">
    <location>
        <begin position="91"/>
        <end position="111"/>
    </location>
</feature>
<feature type="transmembrane region" description="Helical" evidence="10">
    <location>
        <begin position="319"/>
        <end position="339"/>
    </location>
</feature>
<dbReference type="InterPro" id="IPR050549">
    <property type="entry name" value="MFS_Trehalose_Transporter"/>
</dbReference>
<evidence type="ECO:0000259" key="11">
    <source>
        <dbReference type="PROSITE" id="PS50850"/>
    </source>
</evidence>
<keyword evidence="6 10" id="KW-1133">Transmembrane helix</keyword>
<dbReference type="Pfam" id="PF00083">
    <property type="entry name" value="Sugar_tr"/>
    <property type="match status" value="1"/>
</dbReference>
<dbReference type="Proteomes" id="UP000283509">
    <property type="component" value="Unassembled WGS sequence"/>
</dbReference>
<feature type="transmembrane region" description="Helical" evidence="10">
    <location>
        <begin position="174"/>
        <end position="191"/>
    </location>
</feature>
<dbReference type="Gene3D" id="1.20.1250.20">
    <property type="entry name" value="MFS general substrate transporter like domains"/>
    <property type="match status" value="1"/>
</dbReference>
<evidence type="ECO:0000256" key="7">
    <source>
        <dbReference type="ARBA" id="ARBA00023136"/>
    </source>
</evidence>
<dbReference type="FunFam" id="1.20.1250.20:FF:000218">
    <property type="entry name" value="facilitated trehalose transporter Tret1"/>
    <property type="match status" value="1"/>
</dbReference>
<dbReference type="GO" id="GO:0022857">
    <property type="term" value="F:transmembrane transporter activity"/>
    <property type="evidence" value="ECO:0007669"/>
    <property type="project" value="InterPro"/>
</dbReference>
<organism evidence="12 13">
    <name type="scientific">Penaeus vannamei</name>
    <name type="common">Whiteleg shrimp</name>
    <name type="synonym">Litopenaeus vannamei</name>
    <dbReference type="NCBI Taxonomy" id="6689"/>
    <lineage>
        <taxon>Eukaryota</taxon>
        <taxon>Metazoa</taxon>
        <taxon>Ecdysozoa</taxon>
        <taxon>Arthropoda</taxon>
        <taxon>Crustacea</taxon>
        <taxon>Multicrustacea</taxon>
        <taxon>Malacostraca</taxon>
        <taxon>Eumalacostraca</taxon>
        <taxon>Eucarida</taxon>
        <taxon>Decapoda</taxon>
        <taxon>Dendrobranchiata</taxon>
        <taxon>Penaeoidea</taxon>
        <taxon>Penaeidae</taxon>
        <taxon>Penaeus</taxon>
    </lineage>
</organism>
<keyword evidence="7 10" id="KW-0472">Membrane</keyword>
<dbReference type="STRING" id="6689.A0A3R7QGE0"/>
<feature type="region of interest" description="Disordered" evidence="9">
    <location>
        <begin position="1"/>
        <end position="29"/>
    </location>
</feature>
<dbReference type="PANTHER" id="PTHR48021:SF1">
    <property type="entry name" value="GH07001P-RELATED"/>
    <property type="match status" value="1"/>
</dbReference>
<dbReference type="InterPro" id="IPR036259">
    <property type="entry name" value="MFS_trans_sf"/>
</dbReference>
<protein>
    <submittedName>
        <fullName evidence="12">Putative facilitated trehalose transporter Tret1-2-like</fullName>
    </submittedName>
</protein>
<dbReference type="InterPro" id="IPR005828">
    <property type="entry name" value="MFS_sugar_transport-like"/>
</dbReference>
<dbReference type="AlphaFoldDB" id="A0A3R7QGE0"/>
<keyword evidence="13" id="KW-1185">Reference proteome</keyword>
<proteinExistence type="predicted"/>
<gene>
    <name evidence="12" type="ORF">C7M84_015424</name>
</gene>
<evidence type="ECO:0000256" key="9">
    <source>
        <dbReference type="SAM" id="MobiDB-lite"/>
    </source>
</evidence>
<feature type="transmembrane region" description="Helical" evidence="10">
    <location>
        <begin position="381"/>
        <end position="401"/>
    </location>
</feature>
<feature type="transmembrane region" description="Helical" evidence="10">
    <location>
        <begin position="421"/>
        <end position="440"/>
    </location>
</feature>
<comment type="subcellular location">
    <subcellularLocation>
        <location evidence="1">Cell membrane</location>
        <topology evidence="1">Multi-pass membrane protein</topology>
    </subcellularLocation>
</comment>
<evidence type="ECO:0000313" key="12">
    <source>
        <dbReference type="EMBL" id="ROT66545.1"/>
    </source>
</evidence>
<sequence length="480" mass="52055">MEDEKTLEEREALQIHDGAEDGASQEPASERRKRLLLQAGLASLAGLGNFTMGASQPWPSPGLADMDVNNRTLVGTEISLSLAQKDMTGSLMYFGSLFGSWASGWIMGVIGRRRTHQLNALPFFVGWILVAFAPHAEVLLAGRFVLGLAVGSVMVTGMSYVLEVADTSVRGMMSLIPNLGTVLGGQYTFWLGTVLQWHHLAIVCSLPLYFILLGSLLLPESPSYLVVSGRHGEASRVLRRLRGPRSDVQAEIEELERRNSAATGRKIGLRDLAKGQVWRRMLVVVVSFLLQQLCGNVVLKIQTTRVLQAAGPPPLDPKLASGIIVIMRIAGVLVSFFLWDSIGRRLCLVISHAMNAAALIFLGAFVYLVDNAPPGDETYLSYNWIPMVCLAIALFAGDIGIDPIPYILSAEYFPTKIRTQVSSMCIVSGTIFAIGALQLYSPMIALLTQPGLYWFYGGTSVVATVFSLVAVTETKAQPVG</sequence>
<dbReference type="GO" id="GO:0005886">
    <property type="term" value="C:plasma membrane"/>
    <property type="evidence" value="ECO:0007669"/>
    <property type="project" value="UniProtKB-SubCell"/>
</dbReference>
<feature type="transmembrane region" description="Helical" evidence="10">
    <location>
        <begin position="452"/>
        <end position="471"/>
    </location>
</feature>
<feature type="compositionally biased region" description="Basic and acidic residues" evidence="9">
    <location>
        <begin position="7"/>
        <end position="19"/>
    </location>
</feature>
<evidence type="ECO:0000256" key="5">
    <source>
        <dbReference type="ARBA" id="ARBA00022692"/>
    </source>
</evidence>
<feature type="transmembrane region" description="Helical" evidence="10">
    <location>
        <begin position="346"/>
        <end position="369"/>
    </location>
</feature>
<evidence type="ECO:0000256" key="3">
    <source>
        <dbReference type="ARBA" id="ARBA00022475"/>
    </source>
</evidence>
<keyword evidence="4" id="KW-0762">Sugar transport</keyword>
<feature type="domain" description="Major facilitator superfamily (MFS) profile" evidence="11">
    <location>
        <begin position="41"/>
        <end position="475"/>
    </location>
</feature>
<evidence type="ECO:0000256" key="1">
    <source>
        <dbReference type="ARBA" id="ARBA00004651"/>
    </source>
</evidence>
<evidence type="ECO:0000256" key="10">
    <source>
        <dbReference type="SAM" id="Phobius"/>
    </source>
</evidence>
<dbReference type="EMBL" id="QCYY01002918">
    <property type="protein sequence ID" value="ROT66545.1"/>
    <property type="molecule type" value="Genomic_DNA"/>
</dbReference>
<name>A0A3R7QGE0_PENVA</name>